<dbReference type="Proteomes" id="UP001202031">
    <property type="component" value="Unassembled WGS sequence"/>
</dbReference>
<evidence type="ECO:0000313" key="2">
    <source>
        <dbReference type="Proteomes" id="UP001202031"/>
    </source>
</evidence>
<dbReference type="EMBL" id="JAMGSI010000002">
    <property type="protein sequence ID" value="MCL6658074.1"/>
    <property type="molecule type" value="Genomic_DNA"/>
</dbReference>
<name>A0ABT0RAY1_9BACT</name>
<accession>A0ABT0RAY1</accession>
<comment type="caution">
    <text evidence="1">The sequence shown here is derived from an EMBL/GenBank/DDBJ whole genome shotgun (WGS) entry which is preliminary data.</text>
</comment>
<proteinExistence type="predicted"/>
<protein>
    <submittedName>
        <fullName evidence="1">Uncharacterized protein</fullName>
    </submittedName>
</protein>
<evidence type="ECO:0000313" key="1">
    <source>
        <dbReference type="EMBL" id="MCL6658074.1"/>
    </source>
</evidence>
<dbReference type="RefSeq" id="WP_212656407.1">
    <property type="nucleotide sequence ID" value="NZ_CP029753.1"/>
</dbReference>
<dbReference type="GeneID" id="84024637"/>
<sequence>MLCSPRSMTIGNLQSGNRDSFRDIEIYARLKMDELDLPDWKFGWDRARRRLGVCRLLEKSISLSVHFVRANLEAPMKSVTPSCMR</sequence>
<gene>
    <name evidence="1" type="ORF">M8N44_12210</name>
</gene>
<reference evidence="1 2" key="1">
    <citation type="submission" date="2022-03" db="EMBL/GenBank/DDBJ databases">
        <title>Taxonomic description of new species and reclassification of some bacterial strains.</title>
        <authorList>
            <person name="Ndongo S."/>
        </authorList>
    </citation>
    <scope>NUCLEOTIDE SEQUENCE [LARGE SCALE GENOMIC DNA]</scope>
    <source>
        <strain evidence="1 2">Marseille-P6666</strain>
    </source>
</reference>
<keyword evidence="2" id="KW-1185">Reference proteome</keyword>
<organism evidence="1 2">
    <name type="scientific">Akkermansia massiliensis</name>
    <dbReference type="NCBI Taxonomy" id="2927224"/>
    <lineage>
        <taxon>Bacteria</taxon>
        <taxon>Pseudomonadati</taxon>
        <taxon>Verrucomicrobiota</taxon>
        <taxon>Verrucomicrobiia</taxon>
        <taxon>Verrucomicrobiales</taxon>
        <taxon>Akkermansiaceae</taxon>
        <taxon>Akkermansia</taxon>
    </lineage>
</organism>